<dbReference type="GO" id="GO:0004519">
    <property type="term" value="F:endonuclease activity"/>
    <property type="evidence" value="ECO:0007669"/>
    <property type="project" value="UniProtKB-KW"/>
</dbReference>
<dbReference type="AlphaFoldDB" id="A0AAE3NM89"/>
<reference evidence="5" key="1">
    <citation type="submission" date="2021-09" db="EMBL/GenBank/DDBJ databases">
        <title>Genomic analysis of Ralstonia spp.</title>
        <authorList>
            <person name="Aburjaile F."/>
            <person name="Ariute J.C."/>
            <person name="Pais A.K.L."/>
            <person name="Albuquerque G.M.R."/>
            <person name="Silva A.M.F."/>
            <person name="Brenig B."/>
            <person name="Azevedo V."/>
            <person name="Matiuzzi M."/>
            <person name="Ramos R."/>
            <person name="Goes-Neto A."/>
            <person name="Soares S."/>
            <person name="Iseppon A.M.B."/>
            <person name="Souza E."/>
            <person name="Gama M."/>
        </authorList>
    </citation>
    <scope>NUCLEOTIDE SEQUENCE</scope>
    <source>
        <strain evidence="5">B4</strain>
    </source>
</reference>
<dbReference type="SUPFAM" id="SSF116734">
    <property type="entry name" value="DNA methylase specificity domain"/>
    <property type="match status" value="2"/>
</dbReference>
<proteinExistence type="inferred from homology"/>
<dbReference type="PANTHER" id="PTHR30408:SF12">
    <property type="entry name" value="TYPE I RESTRICTION ENZYME MJAVIII SPECIFICITY SUBUNIT"/>
    <property type="match status" value="1"/>
</dbReference>
<dbReference type="EC" id="3.1.21.-" evidence="5"/>
<dbReference type="InterPro" id="IPR000055">
    <property type="entry name" value="Restrct_endonuc_typeI_TRD"/>
</dbReference>
<evidence type="ECO:0000256" key="2">
    <source>
        <dbReference type="ARBA" id="ARBA00022747"/>
    </source>
</evidence>
<comment type="similarity">
    <text evidence="1">Belongs to the type-I restriction system S methylase family.</text>
</comment>
<dbReference type="InterPro" id="IPR052021">
    <property type="entry name" value="Type-I_RS_S_subunit"/>
</dbReference>
<organism evidence="5 6">
    <name type="scientific">Ralstonia solanacearum</name>
    <name type="common">Pseudomonas solanacearum</name>
    <dbReference type="NCBI Taxonomy" id="305"/>
    <lineage>
        <taxon>Bacteria</taxon>
        <taxon>Pseudomonadati</taxon>
        <taxon>Pseudomonadota</taxon>
        <taxon>Betaproteobacteria</taxon>
        <taxon>Burkholderiales</taxon>
        <taxon>Burkholderiaceae</taxon>
        <taxon>Ralstonia</taxon>
        <taxon>Ralstonia solanacearum species complex</taxon>
    </lineage>
</organism>
<dbReference type="Gene3D" id="3.90.220.20">
    <property type="entry name" value="DNA methylase specificity domains"/>
    <property type="match status" value="2"/>
</dbReference>
<dbReference type="InterPro" id="IPR044946">
    <property type="entry name" value="Restrct_endonuc_typeI_TRD_sf"/>
</dbReference>
<sequence length="399" mass="44515">MTSLQSIQLGLVATLNPSMGDAKFLNDELVDFVPMSAIDADASITYAKEGRPYKEVKKGYTIFANGDVLLAKITPCFENGKISQVRVGTSVGFGSTEFHVIRPHLDKLDGRYLVHFLRQDKIRVAGERRMTGSAGQRRVPKSFLEGLELPLPPLREQRRIAAILDKVEDLRAKRSEALAHLDRLARSIFVEMFGDPRTNPKNWPQVTLGDVILDGPQNGLYKPASAYGSGTLILRIDGFYDGVMADLATLRRLRLESKELDLYGLHEGEVVINRVNSPEYLGKSAIIPALSEPVVFESNMMRFSLRKSRTVPEYIVQFLQTPYIKAQILSASKNAVNQSSINQQDVKALTLNLPPLSIQYEFLERLKATSHMRRELAISAGTADSLFASLQHRAFRGEL</sequence>
<evidence type="ECO:0000313" key="6">
    <source>
        <dbReference type="Proteomes" id="UP001143674"/>
    </source>
</evidence>
<dbReference type="GO" id="GO:0016787">
    <property type="term" value="F:hydrolase activity"/>
    <property type="evidence" value="ECO:0007669"/>
    <property type="project" value="UniProtKB-KW"/>
</dbReference>
<keyword evidence="5" id="KW-0255">Endonuclease</keyword>
<dbReference type="CDD" id="cd17260">
    <property type="entry name" value="RMtype1_S_EcoEI-TRD1-CR1_like"/>
    <property type="match status" value="1"/>
</dbReference>
<evidence type="ECO:0000313" key="5">
    <source>
        <dbReference type="EMBL" id="MDB0523086.1"/>
    </source>
</evidence>
<feature type="domain" description="Type I restriction modification DNA specificity" evidence="4">
    <location>
        <begin position="259"/>
        <end position="368"/>
    </location>
</feature>
<dbReference type="Proteomes" id="UP001143674">
    <property type="component" value="Unassembled WGS sequence"/>
</dbReference>
<evidence type="ECO:0000256" key="1">
    <source>
        <dbReference type="ARBA" id="ARBA00010923"/>
    </source>
</evidence>
<comment type="caution">
    <text evidence="5">The sequence shown here is derived from an EMBL/GenBank/DDBJ whole genome shotgun (WGS) entry which is preliminary data.</text>
</comment>
<gene>
    <name evidence="5" type="ORF">LBW55_15905</name>
</gene>
<dbReference type="GO" id="GO:0003677">
    <property type="term" value="F:DNA binding"/>
    <property type="evidence" value="ECO:0007669"/>
    <property type="project" value="UniProtKB-KW"/>
</dbReference>
<dbReference type="GO" id="GO:0009307">
    <property type="term" value="P:DNA restriction-modification system"/>
    <property type="evidence" value="ECO:0007669"/>
    <property type="project" value="UniProtKB-KW"/>
</dbReference>
<keyword evidence="5" id="KW-0540">Nuclease</keyword>
<evidence type="ECO:0000256" key="3">
    <source>
        <dbReference type="ARBA" id="ARBA00023125"/>
    </source>
</evidence>
<keyword evidence="3" id="KW-0238">DNA-binding</keyword>
<name>A0AAE3NM89_RALSL</name>
<keyword evidence="2" id="KW-0680">Restriction system</keyword>
<dbReference type="EMBL" id="JAIVEX010000008">
    <property type="protein sequence ID" value="MDB0523086.1"/>
    <property type="molecule type" value="Genomic_DNA"/>
</dbReference>
<dbReference type="CDD" id="cd17517">
    <property type="entry name" value="RMtype1_S_EcoKI_StySPI-TRD2-CR2_like"/>
    <property type="match status" value="1"/>
</dbReference>
<dbReference type="Pfam" id="PF01420">
    <property type="entry name" value="Methylase_S"/>
    <property type="match status" value="2"/>
</dbReference>
<dbReference type="RefSeq" id="WP_184848499.1">
    <property type="nucleotide sequence ID" value="NZ_JABZEH010000001.1"/>
</dbReference>
<accession>A0AAE3NM89</accession>
<keyword evidence="5" id="KW-0378">Hydrolase</keyword>
<protein>
    <submittedName>
        <fullName evidence="5">Restriction endonuclease subunit S</fullName>
        <ecNumber evidence="5">3.1.21.-</ecNumber>
    </submittedName>
</protein>
<dbReference type="PANTHER" id="PTHR30408">
    <property type="entry name" value="TYPE-1 RESTRICTION ENZYME ECOKI SPECIFICITY PROTEIN"/>
    <property type="match status" value="1"/>
</dbReference>
<feature type="domain" description="Type I restriction modification DNA specificity" evidence="4">
    <location>
        <begin position="57"/>
        <end position="175"/>
    </location>
</feature>
<evidence type="ECO:0000259" key="4">
    <source>
        <dbReference type="Pfam" id="PF01420"/>
    </source>
</evidence>